<dbReference type="STRING" id="1280953.HOC_16231"/>
<proteinExistence type="inferred from homology"/>
<keyword evidence="7" id="KW-1185">Reference proteome</keyword>
<keyword evidence="3" id="KW-0862">Zinc</keyword>
<dbReference type="AlphaFoldDB" id="A0A059G416"/>
<feature type="domain" description="CENP-V/GFA" evidence="5">
    <location>
        <begin position="3"/>
        <end position="121"/>
    </location>
</feature>
<dbReference type="PANTHER" id="PTHR33337:SF40">
    <property type="entry name" value="CENP-V_GFA DOMAIN-CONTAINING PROTEIN-RELATED"/>
    <property type="match status" value="1"/>
</dbReference>
<evidence type="ECO:0000256" key="3">
    <source>
        <dbReference type="ARBA" id="ARBA00022833"/>
    </source>
</evidence>
<dbReference type="eggNOG" id="COG3791">
    <property type="taxonomic scope" value="Bacteria"/>
</dbReference>
<dbReference type="PANTHER" id="PTHR33337">
    <property type="entry name" value="GFA DOMAIN-CONTAINING PROTEIN"/>
    <property type="match status" value="1"/>
</dbReference>
<dbReference type="SUPFAM" id="SSF51316">
    <property type="entry name" value="Mss4-like"/>
    <property type="match status" value="1"/>
</dbReference>
<evidence type="ECO:0000256" key="2">
    <source>
        <dbReference type="ARBA" id="ARBA00022723"/>
    </source>
</evidence>
<accession>A0A059G416</accession>
<sequence>MKAKGGCYCGAVRYEVDGDTIFNGQCHCRECQYYSGGQPNMVFGVPAAAFQLTSGEPATYARSDLEAPVKRSFCGTCGTPLWSESPYMPGAYLLKAGTLDNPADFGMAQMAIYMCDAQPFHAKPEGIPVFDKAPGQ</sequence>
<dbReference type="InterPro" id="IPR006913">
    <property type="entry name" value="CENP-V/GFA"/>
</dbReference>
<dbReference type="Gene3D" id="3.90.1590.10">
    <property type="entry name" value="glutathione-dependent formaldehyde- activating enzyme (gfa)"/>
    <property type="match status" value="1"/>
</dbReference>
<dbReference type="Proteomes" id="UP000024942">
    <property type="component" value="Unassembled WGS sequence"/>
</dbReference>
<evidence type="ECO:0000313" key="7">
    <source>
        <dbReference type="Proteomes" id="UP000024942"/>
    </source>
</evidence>
<dbReference type="GO" id="GO:0046872">
    <property type="term" value="F:metal ion binding"/>
    <property type="evidence" value="ECO:0007669"/>
    <property type="project" value="UniProtKB-KW"/>
</dbReference>
<comment type="similarity">
    <text evidence="1">Belongs to the Gfa family.</text>
</comment>
<dbReference type="GO" id="GO:0016846">
    <property type="term" value="F:carbon-sulfur lyase activity"/>
    <property type="evidence" value="ECO:0007669"/>
    <property type="project" value="InterPro"/>
</dbReference>
<dbReference type="OrthoDB" id="9807246at2"/>
<reference evidence="6 7" key="1">
    <citation type="journal article" date="2014" name="Antonie Van Leeuwenhoek">
        <title>Hyphomonas beringensis sp. nov. and Hyphomonas chukchiensis sp. nov., isolated from surface seawater of the Bering Sea and Chukchi Sea.</title>
        <authorList>
            <person name="Li C."/>
            <person name="Lai Q."/>
            <person name="Li G."/>
            <person name="Dong C."/>
            <person name="Wang J."/>
            <person name="Liao Y."/>
            <person name="Shao Z."/>
        </authorList>
    </citation>
    <scope>NUCLEOTIDE SEQUENCE [LARGE SCALE GENOMIC DNA]</scope>
    <source>
        <strain evidence="6 7">SCH89</strain>
    </source>
</reference>
<dbReference type="Pfam" id="PF04828">
    <property type="entry name" value="GFA"/>
    <property type="match status" value="1"/>
</dbReference>
<gene>
    <name evidence="6" type="ORF">HOC_16231</name>
</gene>
<evidence type="ECO:0000256" key="4">
    <source>
        <dbReference type="ARBA" id="ARBA00023239"/>
    </source>
</evidence>
<organism evidence="6 7">
    <name type="scientific">Hyphomonas oceanitis SCH89</name>
    <dbReference type="NCBI Taxonomy" id="1280953"/>
    <lineage>
        <taxon>Bacteria</taxon>
        <taxon>Pseudomonadati</taxon>
        <taxon>Pseudomonadota</taxon>
        <taxon>Alphaproteobacteria</taxon>
        <taxon>Hyphomonadales</taxon>
        <taxon>Hyphomonadaceae</taxon>
        <taxon>Hyphomonas</taxon>
    </lineage>
</organism>
<keyword evidence="2" id="KW-0479">Metal-binding</keyword>
<evidence type="ECO:0000256" key="1">
    <source>
        <dbReference type="ARBA" id="ARBA00005495"/>
    </source>
</evidence>
<protein>
    <recommendedName>
        <fullName evidence="5">CENP-V/GFA domain-containing protein</fullName>
    </recommendedName>
</protein>
<comment type="caution">
    <text evidence="6">The sequence shown here is derived from an EMBL/GenBank/DDBJ whole genome shotgun (WGS) entry which is preliminary data.</text>
</comment>
<evidence type="ECO:0000313" key="6">
    <source>
        <dbReference type="EMBL" id="KDA01310.1"/>
    </source>
</evidence>
<name>A0A059G416_9PROT</name>
<dbReference type="PROSITE" id="PS51891">
    <property type="entry name" value="CENP_V_GFA"/>
    <property type="match status" value="1"/>
</dbReference>
<dbReference type="EMBL" id="ARYL01000031">
    <property type="protein sequence ID" value="KDA01310.1"/>
    <property type="molecule type" value="Genomic_DNA"/>
</dbReference>
<dbReference type="RefSeq" id="WP_035540520.1">
    <property type="nucleotide sequence ID" value="NZ_ARYL01000031.1"/>
</dbReference>
<dbReference type="PATRIC" id="fig|1280953.3.peg.3252"/>
<keyword evidence="4" id="KW-0456">Lyase</keyword>
<dbReference type="InterPro" id="IPR011057">
    <property type="entry name" value="Mss4-like_sf"/>
</dbReference>
<evidence type="ECO:0000259" key="5">
    <source>
        <dbReference type="PROSITE" id="PS51891"/>
    </source>
</evidence>